<evidence type="ECO:0000256" key="4">
    <source>
        <dbReference type="ARBA" id="ARBA00023163"/>
    </source>
</evidence>
<keyword evidence="2" id="KW-0805">Transcription regulation</keyword>
<keyword evidence="7" id="KW-0240">DNA-directed RNA polymerase</keyword>
<keyword evidence="3" id="KW-0731">Sigma factor</keyword>
<evidence type="ECO:0000256" key="2">
    <source>
        <dbReference type="ARBA" id="ARBA00023015"/>
    </source>
</evidence>
<dbReference type="GO" id="GO:0003677">
    <property type="term" value="F:DNA binding"/>
    <property type="evidence" value="ECO:0007669"/>
    <property type="project" value="InterPro"/>
</dbReference>
<comment type="similarity">
    <text evidence="1">Belongs to the sigma-70 factor family. ECF subfamily.</text>
</comment>
<protein>
    <submittedName>
        <fullName evidence="7">DNA-directed RNA polymerase sigma-70 factor</fullName>
    </submittedName>
</protein>
<dbReference type="PANTHER" id="PTHR43133:SF46">
    <property type="entry name" value="RNA POLYMERASE SIGMA-70 FACTOR ECF SUBFAMILY"/>
    <property type="match status" value="1"/>
</dbReference>
<dbReference type="AlphaFoldDB" id="A0AAU9DG48"/>
<dbReference type="InterPro" id="IPR014327">
    <property type="entry name" value="RNA_pol_sigma70_bacteroid"/>
</dbReference>
<dbReference type="InterPro" id="IPR013325">
    <property type="entry name" value="RNA_pol_sigma_r2"/>
</dbReference>
<dbReference type="InterPro" id="IPR007627">
    <property type="entry name" value="RNA_pol_sigma70_r2"/>
</dbReference>
<dbReference type="NCBIfam" id="TIGR02937">
    <property type="entry name" value="sigma70-ECF"/>
    <property type="match status" value="1"/>
</dbReference>
<keyword evidence="4" id="KW-0804">Transcription</keyword>
<proteinExistence type="inferred from homology"/>
<dbReference type="InterPro" id="IPR036388">
    <property type="entry name" value="WH-like_DNA-bd_sf"/>
</dbReference>
<dbReference type="RefSeq" id="WP_338391568.1">
    <property type="nucleotide sequence ID" value="NZ_AP025314.1"/>
</dbReference>
<dbReference type="SUPFAM" id="SSF88946">
    <property type="entry name" value="Sigma2 domain of RNA polymerase sigma factors"/>
    <property type="match status" value="1"/>
</dbReference>
<keyword evidence="8" id="KW-1185">Reference proteome</keyword>
<reference evidence="7 8" key="1">
    <citation type="submission" date="2021-12" db="EMBL/GenBank/DDBJ databases">
        <title>Genome sequencing of bacteria with rrn-lacking chromosome and rrn-plasmid.</title>
        <authorList>
            <person name="Anda M."/>
            <person name="Iwasaki W."/>
        </authorList>
    </citation>
    <scope>NUCLEOTIDE SEQUENCE [LARGE SCALE GENOMIC DNA]</scope>
    <source>
        <strain evidence="7 8">DSM 100852</strain>
    </source>
</reference>
<dbReference type="InterPro" id="IPR039425">
    <property type="entry name" value="RNA_pol_sigma-70-like"/>
</dbReference>
<evidence type="ECO:0000259" key="6">
    <source>
        <dbReference type="Pfam" id="PF08281"/>
    </source>
</evidence>
<evidence type="ECO:0000256" key="3">
    <source>
        <dbReference type="ARBA" id="ARBA00023082"/>
    </source>
</evidence>
<dbReference type="GO" id="GO:0006352">
    <property type="term" value="P:DNA-templated transcription initiation"/>
    <property type="evidence" value="ECO:0007669"/>
    <property type="project" value="InterPro"/>
</dbReference>
<dbReference type="EMBL" id="AP025314">
    <property type="protein sequence ID" value="BDD09985.1"/>
    <property type="molecule type" value="Genomic_DNA"/>
</dbReference>
<dbReference type="GO" id="GO:0016987">
    <property type="term" value="F:sigma factor activity"/>
    <property type="evidence" value="ECO:0007669"/>
    <property type="project" value="UniProtKB-KW"/>
</dbReference>
<dbReference type="InterPro" id="IPR013249">
    <property type="entry name" value="RNA_pol_sigma70_r4_t2"/>
</dbReference>
<name>A0AAU9DG48_9BACT</name>
<gene>
    <name evidence="7" type="ORF">FUAX_24170</name>
</gene>
<evidence type="ECO:0000256" key="1">
    <source>
        <dbReference type="ARBA" id="ARBA00010641"/>
    </source>
</evidence>
<dbReference type="Pfam" id="PF08281">
    <property type="entry name" value="Sigma70_r4_2"/>
    <property type="match status" value="1"/>
</dbReference>
<dbReference type="SUPFAM" id="SSF88659">
    <property type="entry name" value="Sigma3 and sigma4 domains of RNA polymerase sigma factors"/>
    <property type="match status" value="1"/>
</dbReference>
<dbReference type="NCBIfam" id="TIGR02985">
    <property type="entry name" value="Sig70_bacteroi1"/>
    <property type="match status" value="1"/>
</dbReference>
<dbReference type="InterPro" id="IPR014284">
    <property type="entry name" value="RNA_pol_sigma-70_dom"/>
</dbReference>
<dbReference type="GO" id="GO:0000428">
    <property type="term" value="C:DNA-directed RNA polymerase complex"/>
    <property type="evidence" value="ECO:0007669"/>
    <property type="project" value="UniProtKB-KW"/>
</dbReference>
<accession>A0AAU9DG48</accession>
<dbReference type="Gene3D" id="1.10.1740.10">
    <property type="match status" value="1"/>
</dbReference>
<evidence type="ECO:0000313" key="8">
    <source>
        <dbReference type="Proteomes" id="UP001348817"/>
    </source>
</evidence>
<dbReference type="CDD" id="cd06171">
    <property type="entry name" value="Sigma70_r4"/>
    <property type="match status" value="1"/>
</dbReference>
<feature type="domain" description="RNA polymerase sigma factor 70 region 4 type 2" evidence="6">
    <location>
        <begin position="124"/>
        <end position="176"/>
    </location>
</feature>
<dbReference type="Pfam" id="PF04542">
    <property type="entry name" value="Sigma70_r2"/>
    <property type="match status" value="1"/>
</dbReference>
<feature type="domain" description="RNA polymerase sigma-70 region 2" evidence="5">
    <location>
        <begin position="23"/>
        <end position="89"/>
    </location>
</feature>
<dbReference type="Proteomes" id="UP001348817">
    <property type="component" value="Chromosome"/>
</dbReference>
<dbReference type="Gene3D" id="1.10.10.10">
    <property type="entry name" value="Winged helix-like DNA-binding domain superfamily/Winged helix DNA-binding domain"/>
    <property type="match status" value="1"/>
</dbReference>
<organism evidence="7 8">
    <name type="scientific">Fulvitalea axinellae</name>
    <dbReference type="NCBI Taxonomy" id="1182444"/>
    <lineage>
        <taxon>Bacteria</taxon>
        <taxon>Pseudomonadati</taxon>
        <taxon>Bacteroidota</taxon>
        <taxon>Cytophagia</taxon>
        <taxon>Cytophagales</taxon>
        <taxon>Persicobacteraceae</taxon>
        <taxon>Fulvitalea</taxon>
    </lineage>
</organism>
<evidence type="ECO:0000259" key="5">
    <source>
        <dbReference type="Pfam" id="PF04542"/>
    </source>
</evidence>
<evidence type="ECO:0000313" key="7">
    <source>
        <dbReference type="EMBL" id="BDD09985.1"/>
    </source>
</evidence>
<sequence>MLTNLVSIEKLRAGDIQLFERIVNEYHSRIVYFSKEYLGDEEEAREVAQDTFVKLWEKRETLADDSRLDAYLFALAKHFSIMRLRKRKSRKTYEDYLRHQLNTSLNMEALTNPAAQLAFNETDQRIQDLIDSMPKQRRAVFLLSRKEGLKYAEISEKMGISVKTVEGHMGKALKLLRESLKDLVT</sequence>
<dbReference type="KEGG" id="fax:FUAX_24170"/>
<dbReference type="InterPro" id="IPR013324">
    <property type="entry name" value="RNA_pol_sigma_r3/r4-like"/>
</dbReference>
<dbReference type="PANTHER" id="PTHR43133">
    <property type="entry name" value="RNA POLYMERASE ECF-TYPE SIGMA FACTO"/>
    <property type="match status" value="1"/>
</dbReference>